<dbReference type="Proteomes" id="UP000051658">
    <property type="component" value="Unassembled WGS sequence"/>
</dbReference>
<evidence type="ECO:0000313" key="2">
    <source>
        <dbReference type="Proteomes" id="UP000051658"/>
    </source>
</evidence>
<keyword evidence="2" id="KW-1185">Reference proteome</keyword>
<accession>A0A0R2I690</accession>
<dbReference type="AlphaFoldDB" id="A0A0R2I690"/>
<organism evidence="1 2">
    <name type="scientific">Carnobacterium divergens DSM 20623</name>
    <dbReference type="NCBI Taxonomy" id="1449336"/>
    <lineage>
        <taxon>Bacteria</taxon>
        <taxon>Bacillati</taxon>
        <taxon>Bacillota</taxon>
        <taxon>Bacilli</taxon>
        <taxon>Lactobacillales</taxon>
        <taxon>Carnobacteriaceae</taxon>
        <taxon>Carnobacterium</taxon>
    </lineage>
</organism>
<sequence>MNKKVYWRRKPMGYADQIIFTLNEKEFEGYIEKVYENSFLVIALNSDKEFDEKYHGKLIVRKSDCRLLEASH</sequence>
<name>A0A0R2I690_CARDV</name>
<protein>
    <recommendedName>
        <fullName evidence="3">DUF2187 domain-containing protein</fullName>
    </recommendedName>
</protein>
<proteinExistence type="predicted"/>
<gene>
    <name evidence="1" type="ORF">IV74_GL000223</name>
</gene>
<evidence type="ECO:0000313" key="1">
    <source>
        <dbReference type="EMBL" id="KRN57242.1"/>
    </source>
</evidence>
<evidence type="ECO:0008006" key="3">
    <source>
        <dbReference type="Google" id="ProtNLM"/>
    </source>
</evidence>
<reference evidence="1 2" key="1">
    <citation type="journal article" date="2015" name="Genome Announc.">
        <title>Expanding the biotechnology potential of lactobacilli through comparative genomics of 213 strains and associated genera.</title>
        <authorList>
            <person name="Sun Z."/>
            <person name="Harris H.M."/>
            <person name="McCann A."/>
            <person name="Guo C."/>
            <person name="Argimon S."/>
            <person name="Zhang W."/>
            <person name="Yang X."/>
            <person name="Jeffery I.B."/>
            <person name="Cooney J.C."/>
            <person name="Kagawa T.F."/>
            <person name="Liu W."/>
            <person name="Song Y."/>
            <person name="Salvetti E."/>
            <person name="Wrobel A."/>
            <person name="Rasinkangas P."/>
            <person name="Parkhill J."/>
            <person name="Rea M.C."/>
            <person name="O'Sullivan O."/>
            <person name="Ritari J."/>
            <person name="Douillard F.P."/>
            <person name="Paul Ross R."/>
            <person name="Yang R."/>
            <person name="Briner A.E."/>
            <person name="Felis G.E."/>
            <person name="de Vos W.M."/>
            <person name="Barrangou R."/>
            <person name="Klaenhammer T.R."/>
            <person name="Caufield P.W."/>
            <person name="Cui Y."/>
            <person name="Zhang H."/>
            <person name="O'Toole P.W."/>
        </authorList>
    </citation>
    <scope>NUCLEOTIDE SEQUENCE [LARGE SCALE GENOMIC DNA]</scope>
    <source>
        <strain evidence="1 2">DSM 20623</strain>
    </source>
</reference>
<dbReference type="PATRIC" id="fig|1449336.4.peg.226"/>
<dbReference type="EMBL" id="JQBS01000007">
    <property type="protein sequence ID" value="KRN57242.1"/>
    <property type="molecule type" value="Genomic_DNA"/>
</dbReference>
<comment type="caution">
    <text evidence="1">The sequence shown here is derived from an EMBL/GenBank/DDBJ whole genome shotgun (WGS) entry which is preliminary data.</text>
</comment>